<dbReference type="Proteomes" id="UP001060018">
    <property type="component" value="Chromosome"/>
</dbReference>
<name>A0AA94XTF5_9MICC</name>
<accession>A0AA94XTF5</accession>
<proteinExistence type="predicted"/>
<dbReference type="RefSeq" id="WP_257746126.1">
    <property type="nucleotide sequence ID" value="NZ_CP102487.1"/>
</dbReference>
<protein>
    <submittedName>
        <fullName evidence="1">Uncharacterized protein</fullName>
    </submittedName>
</protein>
<evidence type="ECO:0000313" key="1">
    <source>
        <dbReference type="EMBL" id="UUX60141.1"/>
    </source>
</evidence>
<evidence type="ECO:0000313" key="2">
    <source>
        <dbReference type="Proteomes" id="UP001060018"/>
    </source>
</evidence>
<dbReference type="EMBL" id="CP102487">
    <property type="protein sequence ID" value="UUX60141.1"/>
    <property type="molecule type" value="Genomic_DNA"/>
</dbReference>
<organism evidence="1 2">
    <name type="scientific">Glutamicibacter halophytocola</name>
    <dbReference type="NCBI Taxonomy" id="1933880"/>
    <lineage>
        <taxon>Bacteria</taxon>
        <taxon>Bacillati</taxon>
        <taxon>Actinomycetota</taxon>
        <taxon>Actinomycetes</taxon>
        <taxon>Micrococcales</taxon>
        <taxon>Micrococcaceae</taxon>
        <taxon>Glutamicibacter</taxon>
    </lineage>
</organism>
<dbReference type="AlphaFoldDB" id="A0AA94XTF5"/>
<sequence>MTSDDNQIAREVEQEAADQIARLKCQAAHPSTAGTAPTIREVDLKRGYRQIQPRWNRKNDFPRMTIRPVPGVAEGETLWVATLWFDRGKPVLVNGRQVSRTRSSRDELLWWAQRTVEEFRSISRFWRSGQLGSDWLRWAPQW</sequence>
<gene>
    <name evidence="1" type="ORF">NUH22_05895</name>
</gene>
<reference evidence="1" key="1">
    <citation type="journal article" date="2022" name="Pest Manag. Sci.">
        <title>Glutamicibacter halophytocola-mediated host fitness of potato tuber moth on Solanaceae crops.</title>
        <authorList>
            <person name="Wang W."/>
            <person name="Xiao G."/>
            <person name="Du G."/>
            <person name="Chang L."/>
            <person name="Yang Y."/>
            <person name="Ye J."/>
            <person name="Chen B."/>
        </authorList>
    </citation>
    <scope>NUCLEOTIDE SEQUENCE</scope>
    <source>
        <strain evidence="1">S2</strain>
    </source>
</reference>